<dbReference type="Proteomes" id="UP000355283">
    <property type="component" value="Unassembled WGS sequence"/>
</dbReference>
<comment type="caution">
    <text evidence="4">The sequence shown here is derived from an EMBL/GenBank/DDBJ whole genome shotgun (WGS) entry which is preliminary data.</text>
</comment>
<keyword evidence="2" id="KW-0479">Metal-binding</keyword>
<dbReference type="InterPro" id="IPR008584">
    <property type="entry name" value="CXXC_Zn-binding_euk"/>
</dbReference>
<dbReference type="PANTHER" id="PTHR12857">
    <property type="entry name" value="CXXC MOTIF CONTAINING ZINC BINDING PROTEIN"/>
    <property type="match status" value="1"/>
</dbReference>
<organism evidence="4 5">
    <name type="scientific">Nannochloropsis salina CCMP1776</name>
    <dbReference type="NCBI Taxonomy" id="1027361"/>
    <lineage>
        <taxon>Eukaryota</taxon>
        <taxon>Sar</taxon>
        <taxon>Stramenopiles</taxon>
        <taxon>Ochrophyta</taxon>
        <taxon>Eustigmatophyceae</taxon>
        <taxon>Eustigmatales</taxon>
        <taxon>Monodopsidaceae</taxon>
        <taxon>Microchloropsis</taxon>
        <taxon>Microchloropsis salina</taxon>
    </lineage>
</organism>
<dbReference type="EMBL" id="SDOX01000010">
    <property type="protein sequence ID" value="TFJ86111.1"/>
    <property type="molecule type" value="Genomic_DNA"/>
</dbReference>
<dbReference type="PANTHER" id="PTHR12857:SF0">
    <property type="entry name" value="CXXC MOTIF CONTAINING ZINC BINDING PROTEIN"/>
    <property type="match status" value="1"/>
</dbReference>
<evidence type="ECO:0000313" key="5">
    <source>
        <dbReference type="Proteomes" id="UP000355283"/>
    </source>
</evidence>
<proteinExistence type="inferred from homology"/>
<comment type="similarity">
    <text evidence="1">Belongs to the UPF0587 family.</text>
</comment>
<protein>
    <submittedName>
        <fullName evidence="4">Uncharacterized protein</fullName>
    </submittedName>
</protein>
<name>A0A4D9D305_9STRA</name>
<keyword evidence="3" id="KW-0862">Zinc</keyword>
<evidence type="ECO:0000256" key="3">
    <source>
        <dbReference type="ARBA" id="ARBA00022833"/>
    </source>
</evidence>
<reference evidence="4 5" key="1">
    <citation type="submission" date="2019-01" db="EMBL/GenBank/DDBJ databases">
        <title>Nuclear Genome Assembly of the Microalgal Biofuel strain Nannochloropsis salina CCMP1776.</title>
        <authorList>
            <person name="Hovde B."/>
        </authorList>
    </citation>
    <scope>NUCLEOTIDE SEQUENCE [LARGE SCALE GENOMIC DNA]</scope>
    <source>
        <strain evidence="4 5">CCMP1776</strain>
    </source>
</reference>
<sequence length="156" mass="16993">MPVFALQLKAELEGVSRIETTGRYCVDLSKDGECKRGVFIDMSESVAMADSRGTCHMQIKLPGMTKPANLTILETAPYTTSDSGVFQTVARIEARGVDVEAWQARDDFVVVSEGGTRFEAANLVDGDYTEYDEEHNQAVSVLEVATNVVVGKGPKR</sequence>
<evidence type="ECO:0000256" key="2">
    <source>
        <dbReference type="ARBA" id="ARBA00022723"/>
    </source>
</evidence>
<dbReference type="GO" id="GO:0008270">
    <property type="term" value="F:zinc ion binding"/>
    <property type="evidence" value="ECO:0007669"/>
    <property type="project" value="TreeGrafter"/>
</dbReference>
<gene>
    <name evidence="4" type="ORF">NSK_002931</name>
</gene>
<dbReference type="SUPFAM" id="SSF141678">
    <property type="entry name" value="MAL13P1.257-like"/>
    <property type="match status" value="1"/>
</dbReference>
<evidence type="ECO:0000313" key="4">
    <source>
        <dbReference type="EMBL" id="TFJ86111.1"/>
    </source>
</evidence>
<dbReference type="Pfam" id="PF05907">
    <property type="entry name" value="CXXC_Zn-b_euk"/>
    <property type="match status" value="1"/>
</dbReference>
<evidence type="ECO:0000256" key="1">
    <source>
        <dbReference type="ARBA" id="ARBA00007818"/>
    </source>
</evidence>
<dbReference type="OrthoDB" id="10248838at2759"/>
<accession>A0A4D9D305</accession>
<dbReference type="AlphaFoldDB" id="A0A4D9D305"/>
<keyword evidence="5" id="KW-1185">Reference proteome</keyword>